<name>A0A2S5RGP9_9MOLU</name>
<dbReference type="InterPro" id="IPR002052">
    <property type="entry name" value="DNA_methylase_N6_adenine_CS"/>
</dbReference>
<protein>
    <submittedName>
        <fullName evidence="3">16S rRNA (Guanine966-N2)-methyltransferase</fullName>
    </submittedName>
</protein>
<keyword evidence="2 3" id="KW-0808">Transferase</keyword>
<dbReference type="RefSeq" id="WP_104206065.1">
    <property type="nucleotide sequence ID" value="NZ_PHNF01000001.1"/>
</dbReference>
<dbReference type="PANTHER" id="PTHR43542:SF1">
    <property type="entry name" value="METHYLTRANSFERASE"/>
    <property type="match status" value="1"/>
</dbReference>
<reference evidence="3 4" key="1">
    <citation type="submission" date="2017-11" db="EMBL/GenBank/DDBJ databases">
        <title>Genome sequence of Mesoplasma corruscae ELCA-2 (ATCC 49579).</title>
        <authorList>
            <person name="Lo W.-S."/>
            <person name="Kuo C.-H."/>
        </authorList>
    </citation>
    <scope>NUCLEOTIDE SEQUENCE [LARGE SCALE GENOMIC DNA]</scope>
    <source>
        <strain evidence="3 4">ELCA-2</strain>
    </source>
</reference>
<evidence type="ECO:0000313" key="4">
    <source>
        <dbReference type="Proteomes" id="UP000239785"/>
    </source>
</evidence>
<gene>
    <name evidence="3" type="primary">rsmD</name>
    <name evidence="3" type="ORF">MCORR_v1c01080</name>
</gene>
<dbReference type="OrthoDB" id="9803017at2"/>
<evidence type="ECO:0000313" key="3">
    <source>
        <dbReference type="EMBL" id="PPE06480.1"/>
    </source>
</evidence>
<sequence>MHVISGKYKGMKLQSLNGMNTRPTLTRIKEDAFNILSNYFLFENKKSLDIFGGSGALTIEGLSRGIQEAWINDISKEAIEVIKINLNKTNNEKYNITNYDYIFLLQILQSNKQSFDLVYLDPPFAKVESYNQVIDSLLKNKILNKWGVIILESEVVLEIELLKEFVLIKHKGYNKKNLYILRLEK</sequence>
<proteinExistence type="predicted"/>
<dbReference type="CDD" id="cd02440">
    <property type="entry name" value="AdoMet_MTases"/>
    <property type="match status" value="1"/>
</dbReference>
<dbReference type="PROSITE" id="PS00092">
    <property type="entry name" value="N6_MTASE"/>
    <property type="match status" value="1"/>
</dbReference>
<dbReference type="GO" id="GO:0008168">
    <property type="term" value="F:methyltransferase activity"/>
    <property type="evidence" value="ECO:0007669"/>
    <property type="project" value="UniProtKB-KW"/>
</dbReference>
<dbReference type="GO" id="GO:0031167">
    <property type="term" value="P:rRNA methylation"/>
    <property type="evidence" value="ECO:0007669"/>
    <property type="project" value="InterPro"/>
</dbReference>
<dbReference type="Proteomes" id="UP000239785">
    <property type="component" value="Unassembled WGS sequence"/>
</dbReference>
<dbReference type="NCBIfam" id="TIGR00095">
    <property type="entry name" value="16S rRNA (guanine(966)-N(2))-methyltransferase RsmD"/>
    <property type="match status" value="1"/>
</dbReference>
<dbReference type="EMBL" id="PHNF01000001">
    <property type="protein sequence ID" value="PPE06480.1"/>
    <property type="molecule type" value="Genomic_DNA"/>
</dbReference>
<dbReference type="Pfam" id="PF03602">
    <property type="entry name" value="Cons_hypoth95"/>
    <property type="match status" value="1"/>
</dbReference>
<organism evidence="3 4">
    <name type="scientific">Mesoplasma corruscae</name>
    <dbReference type="NCBI Taxonomy" id="216874"/>
    <lineage>
        <taxon>Bacteria</taxon>
        <taxon>Bacillati</taxon>
        <taxon>Mycoplasmatota</taxon>
        <taxon>Mollicutes</taxon>
        <taxon>Entomoplasmatales</taxon>
        <taxon>Entomoplasmataceae</taxon>
        <taxon>Mesoplasma</taxon>
    </lineage>
</organism>
<keyword evidence="1 3" id="KW-0489">Methyltransferase</keyword>
<accession>A0A2S5RGP9</accession>
<dbReference type="GO" id="GO:0003676">
    <property type="term" value="F:nucleic acid binding"/>
    <property type="evidence" value="ECO:0007669"/>
    <property type="project" value="InterPro"/>
</dbReference>
<evidence type="ECO:0000256" key="1">
    <source>
        <dbReference type="ARBA" id="ARBA00022603"/>
    </source>
</evidence>
<dbReference type="Gene3D" id="3.40.50.150">
    <property type="entry name" value="Vaccinia Virus protein VP39"/>
    <property type="match status" value="1"/>
</dbReference>
<dbReference type="PANTHER" id="PTHR43542">
    <property type="entry name" value="METHYLTRANSFERASE"/>
    <property type="match status" value="1"/>
</dbReference>
<comment type="caution">
    <text evidence="3">The sequence shown here is derived from an EMBL/GenBank/DDBJ whole genome shotgun (WGS) entry which is preliminary data.</text>
</comment>
<dbReference type="InterPro" id="IPR004398">
    <property type="entry name" value="RNA_MeTrfase_RsmD"/>
</dbReference>
<keyword evidence="4" id="KW-1185">Reference proteome</keyword>
<dbReference type="SUPFAM" id="SSF53335">
    <property type="entry name" value="S-adenosyl-L-methionine-dependent methyltransferases"/>
    <property type="match status" value="1"/>
</dbReference>
<dbReference type="AlphaFoldDB" id="A0A2S5RGP9"/>
<dbReference type="PIRSF" id="PIRSF004553">
    <property type="entry name" value="CHP00095"/>
    <property type="match status" value="1"/>
</dbReference>
<evidence type="ECO:0000256" key="2">
    <source>
        <dbReference type="ARBA" id="ARBA00022679"/>
    </source>
</evidence>
<dbReference type="InterPro" id="IPR029063">
    <property type="entry name" value="SAM-dependent_MTases_sf"/>
</dbReference>